<dbReference type="Pfam" id="PF22769">
    <property type="entry name" value="DCD"/>
    <property type="match status" value="1"/>
</dbReference>
<evidence type="ECO:0000313" key="4">
    <source>
        <dbReference type="EMBL" id="OGK22938.1"/>
    </source>
</evidence>
<dbReference type="Gene3D" id="2.70.40.10">
    <property type="match status" value="1"/>
</dbReference>
<keyword evidence="1 3" id="KW-0378">Hydrolase</keyword>
<dbReference type="SUPFAM" id="SSF51283">
    <property type="entry name" value="dUTPase-like"/>
    <property type="match status" value="1"/>
</dbReference>
<accession>A0A1F7GVF0</accession>
<keyword evidence="2 3" id="KW-0546">Nucleotide metabolism</keyword>
<evidence type="ECO:0000313" key="5">
    <source>
        <dbReference type="Proteomes" id="UP000177159"/>
    </source>
</evidence>
<evidence type="ECO:0000256" key="1">
    <source>
        <dbReference type="ARBA" id="ARBA00022801"/>
    </source>
</evidence>
<dbReference type="InterPro" id="IPR036157">
    <property type="entry name" value="dUTPase-like_sf"/>
</dbReference>
<comment type="pathway">
    <text evidence="3">Pyrimidine metabolism; dUMP biosynthesis; dUMP from dCTP (dUTP route): step 1/2.</text>
</comment>
<dbReference type="GO" id="GO:0015949">
    <property type="term" value="P:nucleobase-containing small molecule interconversion"/>
    <property type="evidence" value="ECO:0007669"/>
    <property type="project" value="TreeGrafter"/>
</dbReference>
<name>A0A1F7GVF0_9BACT</name>
<comment type="catalytic activity">
    <reaction evidence="3">
        <text>dCTP + H2O + H(+) = dUTP + NH4(+)</text>
        <dbReference type="Rhea" id="RHEA:22680"/>
        <dbReference type="ChEBI" id="CHEBI:15377"/>
        <dbReference type="ChEBI" id="CHEBI:15378"/>
        <dbReference type="ChEBI" id="CHEBI:28938"/>
        <dbReference type="ChEBI" id="CHEBI:61481"/>
        <dbReference type="ChEBI" id="CHEBI:61555"/>
        <dbReference type="EC" id="3.5.4.13"/>
    </reaction>
</comment>
<comment type="subunit">
    <text evidence="3">Homotrimer.</text>
</comment>
<dbReference type="GO" id="GO:0000166">
    <property type="term" value="F:nucleotide binding"/>
    <property type="evidence" value="ECO:0007669"/>
    <property type="project" value="UniProtKB-KW"/>
</dbReference>
<dbReference type="InterPro" id="IPR011962">
    <property type="entry name" value="dCTP_deaminase"/>
</dbReference>
<dbReference type="CDD" id="cd07557">
    <property type="entry name" value="trimeric_dUTPase"/>
    <property type="match status" value="1"/>
</dbReference>
<evidence type="ECO:0000256" key="2">
    <source>
        <dbReference type="ARBA" id="ARBA00023080"/>
    </source>
</evidence>
<sequence length="190" mass="21164">MLLSDKDIRRNIKQKNIIIKPIPDFSTQLGPCSLDLRLGTNFRVFEYTVTPYIDIQKGVPSELTRPIKIPNNVPFTVQPGELVLASTAEWIELPDNIAARLEGRSSLGRIGIIVHATAQLIPPGWRGNLVLELSNIARLPVALYPGMRVCALSFEEMTSNAETPYYKNKMAKYVNQKGSVASKIDKKDLS</sequence>
<dbReference type="NCBIfam" id="TIGR02274">
    <property type="entry name" value="dCTP_deam"/>
    <property type="match status" value="1"/>
</dbReference>
<dbReference type="EMBL" id="MFZM01000030">
    <property type="protein sequence ID" value="OGK22938.1"/>
    <property type="molecule type" value="Genomic_DNA"/>
</dbReference>
<dbReference type="GO" id="GO:0006226">
    <property type="term" value="P:dUMP biosynthetic process"/>
    <property type="evidence" value="ECO:0007669"/>
    <property type="project" value="UniProtKB-UniPathway"/>
</dbReference>
<keyword evidence="3" id="KW-0547">Nucleotide-binding</keyword>
<dbReference type="GO" id="GO:0008829">
    <property type="term" value="F:dCTP deaminase activity"/>
    <property type="evidence" value="ECO:0007669"/>
    <property type="project" value="UniProtKB-UniRule"/>
</dbReference>
<comment type="similarity">
    <text evidence="3">Belongs to the dCTP deaminase family.</text>
</comment>
<dbReference type="UniPathway" id="UPA00610">
    <property type="reaction ID" value="UER00665"/>
</dbReference>
<feature type="binding site" evidence="3">
    <location>
        <begin position="104"/>
        <end position="109"/>
    </location>
    <ligand>
        <name>dCTP</name>
        <dbReference type="ChEBI" id="CHEBI:61481"/>
    </ligand>
</feature>
<protein>
    <recommendedName>
        <fullName evidence="3">dCTP deaminase</fullName>
        <ecNumber evidence="3">3.5.4.13</ecNumber>
    </recommendedName>
    <alternativeName>
        <fullName evidence="3">Deoxycytidine triphosphate deaminase</fullName>
    </alternativeName>
</protein>
<dbReference type="PANTHER" id="PTHR42680:SF3">
    <property type="entry name" value="DCTP DEAMINASE"/>
    <property type="match status" value="1"/>
</dbReference>
<feature type="binding site" evidence="3">
    <location>
        <position position="165"/>
    </location>
    <ligand>
        <name>dCTP</name>
        <dbReference type="ChEBI" id="CHEBI:61481"/>
    </ligand>
</feature>
<feature type="binding site" evidence="3">
    <location>
        <begin position="130"/>
        <end position="132"/>
    </location>
    <ligand>
        <name>dCTP</name>
        <dbReference type="ChEBI" id="CHEBI:61481"/>
    </ligand>
</feature>
<organism evidence="4 5">
    <name type="scientific">Candidatus Roizmanbacteria bacterium RIFCSPHIGHO2_02_FULL_37_24</name>
    <dbReference type="NCBI Taxonomy" id="1802037"/>
    <lineage>
        <taxon>Bacteria</taxon>
        <taxon>Candidatus Roizmaniibacteriota</taxon>
    </lineage>
</organism>
<gene>
    <name evidence="3" type="primary">dcd</name>
    <name evidence="4" type="ORF">A3C24_03715</name>
</gene>
<comment type="caution">
    <text evidence="4">The sequence shown here is derived from an EMBL/GenBank/DDBJ whole genome shotgun (WGS) entry which is preliminary data.</text>
</comment>
<dbReference type="EC" id="3.5.4.13" evidence="3"/>
<feature type="active site" description="Proton donor/acceptor" evidence="3">
    <location>
        <position position="132"/>
    </location>
</feature>
<dbReference type="InterPro" id="IPR033704">
    <property type="entry name" value="dUTPase_trimeric"/>
</dbReference>
<dbReference type="GO" id="GO:0006229">
    <property type="term" value="P:dUTP biosynthetic process"/>
    <property type="evidence" value="ECO:0007669"/>
    <property type="project" value="UniProtKB-UniRule"/>
</dbReference>
<dbReference type="PANTHER" id="PTHR42680">
    <property type="entry name" value="DCTP DEAMINASE"/>
    <property type="match status" value="1"/>
</dbReference>
<feature type="binding site" evidence="3">
    <location>
        <position position="176"/>
    </location>
    <ligand>
        <name>dCTP</name>
        <dbReference type="ChEBI" id="CHEBI:61481"/>
    </ligand>
</feature>
<feature type="binding site" evidence="3">
    <location>
        <position position="172"/>
    </location>
    <ligand>
        <name>dCTP</name>
        <dbReference type="ChEBI" id="CHEBI:61481"/>
    </ligand>
</feature>
<dbReference type="HAMAP" id="MF_00146">
    <property type="entry name" value="dCTP_deaminase"/>
    <property type="match status" value="1"/>
</dbReference>
<evidence type="ECO:0000256" key="3">
    <source>
        <dbReference type="HAMAP-Rule" id="MF_00146"/>
    </source>
</evidence>
<comment type="caution">
    <text evidence="3">Lacks conserved residue(s) required for the propagation of feature annotation.</text>
</comment>
<dbReference type="Proteomes" id="UP000177159">
    <property type="component" value="Unassembled WGS sequence"/>
</dbReference>
<proteinExistence type="inferred from homology"/>
<reference evidence="4 5" key="1">
    <citation type="journal article" date="2016" name="Nat. Commun.">
        <title>Thousands of microbial genomes shed light on interconnected biogeochemical processes in an aquifer system.</title>
        <authorList>
            <person name="Anantharaman K."/>
            <person name="Brown C.T."/>
            <person name="Hug L.A."/>
            <person name="Sharon I."/>
            <person name="Castelle C.J."/>
            <person name="Probst A.J."/>
            <person name="Thomas B.C."/>
            <person name="Singh A."/>
            <person name="Wilkins M.J."/>
            <person name="Karaoz U."/>
            <person name="Brodie E.L."/>
            <person name="Williams K.H."/>
            <person name="Hubbard S.S."/>
            <person name="Banfield J.F."/>
        </authorList>
    </citation>
    <scope>NUCLEOTIDE SEQUENCE [LARGE SCALE GENOMIC DNA]</scope>
</reference>
<comment type="function">
    <text evidence="3">Catalyzes the deamination of dCTP to dUTP.</text>
</comment>
<dbReference type="AlphaFoldDB" id="A0A1F7GVF0"/>